<keyword evidence="3" id="KW-1185">Reference proteome</keyword>
<evidence type="ECO:0000313" key="3">
    <source>
        <dbReference type="Proteomes" id="UP000054538"/>
    </source>
</evidence>
<feature type="region of interest" description="Disordered" evidence="1">
    <location>
        <begin position="377"/>
        <end position="421"/>
    </location>
</feature>
<dbReference type="HOGENOM" id="CLU_040086_0_0_1"/>
<evidence type="ECO:0000313" key="2">
    <source>
        <dbReference type="EMBL" id="KIK92515.1"/>
    </source>
</evidence>
<sequence>MGAEQMLAFTHKHRLRTPRSPWRAMDFLSLSPIYFNSHQELSAKFAVYKQRPRNKNRREFEQLLDNSQANRGYAKTDSHVVHYRAYFENQRTLYRLMMGDVAPSKIGLMRPSWLDGIRVVSLVFGEWSVDNRRRDDRLKEPRLIEVGWTDAFFPTFFEQLTGSSTVHLKLKTHLTNPQANFKSPHFSEVVEDDEAGLYLRLRTLLSHDANKSAAPVVVLVHDEAMARGVLDRAGIDVQSCTSGLTDLFPLSPVGSSSKLRRHSRSPQRRTNVPLACDAPSMKREEDEVKVALGIQSADPPAVYVVDVQKLVTALMETEPGKTVAQSARVLHMQTDTRPCAGDDSLLQLRMWKSMAEGLAIDEQRKHRLSRQPDCAQVLAPPPVNSEECDPNDAVVDPNDMPPAPSTLVRRMEEDEFSEDDW</sequence>
<protein>
    <submittedName>
        <fullName evidence="2">Uncharacterized protein</fullName>
    </submittedName>
</protein>
<dbReference type="InParanoid" id="A0A0D0E539"/>
<reference evidence="3" key="2">
    <citation type="submission" date="2015-01" db="EMBL/GenBank/DDBJ databases">
        <title>Evolutionary Origins and Diversification of the Mycorrhizal Mutualists.</title>
        <authorList>
            <consortium name="DOE Joint Genome Institute"/>
            <consortium name="Mycorrhizal Genomics Consortium"/>
            <person name="Kohler A."/>
            <person name="Kuo A."/>
            <person name="Nagy L.G."/>
            <person name="Floudas D."/>
            <person name="Copeland A."/>
            <person name="Barry K.W."/>
            <person name="Cichocki N."/>
            <person name="Veneault-Fourrey C."/>
            <person name="LaButti K."/>
            <person name="Lindquist E.A."/>
            <person name="Lipzen A."/>
            <person name="Lundell T."/>
            <person name="Morin E."/>
            <person name="Murat C."/>
            <person name="Riley R."/>
            <person name="Ohm R."/>
            <person name="Sun H."/>
            <person name="Tunlid A."/>
            <person name="Henrissat B."/>
            <person name="Grigoriev I.V."/>
            <person name="Hibbett D.S."/>
            <person name="Martin F."/>
        </authorList>
    </citation>
    <scope>NUCLEOTIDE SEQUENCE [LARGE SCALE GENOMIC DNA]</scope>
    <source>
        <strain evidence="3">Ve08.2h10</strain>
    </source>
</reference>
<accession>A0A0D0E539</accession>
<proteinExistence type="predicted"/>
<organism evidence="2 3">
    <name type="scientific">Paxillus rubicundulus Ve08.2h10</name>
    <dbReference type="NCBI Taxonomy" id="930991"/>
    <lineage>
        <taxon>Eukaryota</taxon>
        <taxon>Fungi</taxon>
        <taxon>Dikarya</taxon>
        <taxon>Basidiomycota</taxon>
        <taxon>Agaricomycotina</taxon>
        <taxon>Agaricomycetes</taxon>
        <taxon>Agaricomycetidae</taxon>
        <taxon>Boletales</taxon>
        <taxon>Paxilineae</taxon>
        <taxon>Paxillaceae</taxon>
        <taxon>Paxillus</taxon>
    </lineage>
</organism>
<reference evidence="2 3" key="1">
    <citation type="submission" date="2014-04" db="EMBL/GenBank/DDBJ databases">
        <authorList>
            <consortium name="DOE Joint Genome Institute"/>
            <person name="Kuo A."/>
            <person name="Kohler A."/>
            <person name="Jargeat P."/>
            <person name="Nagy L.G."/>
            <person name="Floudas D."/>
            <person name="Copeland A."/>
            <person name="Barry K.W."/>
            <person name="Cichocki N."/>
            <person name="Veneault-Fourrey C."/>
            <person name="LaButti K."/>
            <person name="Lindquist E.A."/>
            <person name="Lipzen A."/>
            <person name="Lundell T."/>
            <person name="Morin E."/>
            <person name="Murat C."/>
            <person name="Sun H."/>
            <person name="Tunlid A."/>
            <person name="Henrissat B."/>
            <person name="Grigoriev I.V."/>
            <person name="Hibbett D.S."/>
            <person name="Martin F."/>
            <person name="Nordberg H.P."/>
            <person name="Cantor M.N."/>
            <person name="Hua S.X."/>
        </authorList>
    </citation>
    <scope>NUCLEOTIDE SEQUENCE [LARGE SCALE GENOMIC DNA]</scope>
    <source>
        <strain evidence="2 3">Ve08.2h10</strain>
    </source>
</reference>
<dbReference type="EMBL" id="KN825271">
    <property type="protein sequence ID" value="KIK92515.1"/>
    <property type="molecule type" value="Genomic_DNA"/>
</dbReference>
<dbReference type="Proteomes" id="UP000054538">
    <property type="component" value="Unassembled WGS sequence"/>
</dbReference>
<evidence type="ECO:0000256" key="1">
    <source>
        <dbReference type="SAM" id="MobiDB-lite"/>
    </source>
</evidence>
<dbReference type="OrthoDB" id="3235609at2759"/>
<name>A0A0D0E539_9AGAM</name>
<gene>
    <name evidence="2" type="ORF">PAXRUDRAFT_13188</name>
</gene>
<dbReference type="AlphaFoldDB" id="A0A0D0E539"/>